<dbReference type="InterPro" id="IPR029058">
    <property type="entry name" value="AB_hydrolase_fold"/>
</dbReference>
<dbReference type="PANTHER" id="PTHR43798">
    <property type="entry name" value="MONOACYLGLYCEROL LIPASE"/>
    <property type="match status" value="1"/>
</dbReference>
<accession>A0A2S5TG53</accession>
<gene>
    <name evidence="2" type="ORF">C3942_10935</name>
</gene>
<comment type="caution">
    <text evidence="2">The sequence shown here is derived from an EMBL/GenBank/DDBJ whole genome shotgun (WGS) entry which is preliminary data.</text>
</comment>
<evidence type="ECO:0000313" key="2">
    <source>
        <dbReference type="EMBL" id="PPE73907.1"/>
    </source>
</evidence>
<dbReference type="PANTHER" id="PTHR43798:SF33">
    <property type="entry name" value="HYDROLASE, PUTATIVE (AFU_ORTHOLOGUE AFUA_2G14860)-RELATED"/>
    <property type="match status" value="1"/>
</dbReference>
<organism evidence="2 3">
    <name type="scientific">Solimonas fluminis</name>
    <dbReference type="NCBI Taxonomy" id="2086571"/>
    <lineage>
        <taxon>Bacteria</taxon>
        <taxon>Pseudomonadati</taxon>
        <taxon>Pseudomonadota</taxon>
        <taxon>Gammaproteobacteria</taxon>
        <taxon>Nevskiales</taxon>
        <taxon>Nevskiaceae</taxon>
        <taxon>Solimonas</taxon>
    </lineage>
</organism>
<dbReference type="SUPFAM" id="SSF53474">
    <property type="entry name" value="alpha/beta-Hydrolases"/>
    <property type="match status" value="1"/>
</dbReference>
<dbReference type="RefSeq" id="WP_104230421.1">
    <property type="nucleotide sequence ID" value="NZ_PSNW01000005.1"/>
</dbReference>
<evidence type="ECO:0000259" key="1">
    <source>
        <dbReference type="Pfam" id="PF12697"/>
    </source>
</evidence>
<feature type="domain" description="AB hydrolase-1" evidence="1">
    <location>
        <begin position="32"/>
        <end position="281"/>
    </location>
</feature>
<dbReference type="GO" id="GO:0016020">
    <property type="term" value="C:membrane"/>
    <property type="evidence" value="ECO:0007669"/>
    <property type="project" value="TreeGrafter"/>
</dbReference>
<evidence type="ECO:0000313" key="3">
    <source>
        <dbReference type="Proteomes" id="UP000238220"/>
    </source>
</evidence>
<keyword evidence="2" id="KW-0378">Hydrolase</keyword>
<reference evidence="2 3" key="1">
    <citation type="submission" date="2018-02" db="EMBL/GenBank/DDBJ databases">
        <title>Genome sequencing of Solimonas sp. HR-BB.</title>
        <authorList>
            <person name="Lee Y."/>
            <person name="Jeon C.O."/>
        </authorList>
    </citation>
    <scope>NUCLEOTIDE SEQUENCE [LARGE SCALE GENOMIC DNA]</scope>
    <source>
        <strain evidence="2 3">HR-BB</strain>
    </source>
</reference>
<sequence>MTLRTWKEAGSQFRFGGHDIFYRAEGRGREALLCIHGFPTASWDWEPVWPSLRQRFGHVVAPDLLGFGWSAKPRRHHYSLIEQADLCDALLAERGIERVHVLAHDYGVSVAQELLAREISQPQRRAQLLSVVFLNGGLFPETHRAIWQQRWLNGPLGPLLAQLMNEKRFGETFGRVFGPETRPGMIELHDFWQLISHQDGHRLSHRLIRYIRERRMNRERWVAALQRSPVPLRLINGPEDPVSGAHLLERYRELVPEPDTVSIPGIGHYPQVEAPDRVLRAFHEFHDRLSGPSGNRPRSLS</sequence>
<name>A0A2S5TG53_9GAMM</name>
<dbReference type="GO" id="GO:0047372">
    <property type="term" value="F:monoacylglycerol lipase activity"/>
    <property type="evidence" value="ECO:0007669"/>
    <property type="project" value="TreeGrafter"/>
</dbReference>
<dbReference type="InterPro" id="IPR000073">
    <property type="entry name" value="AB_hydrolase_1"/>
</dbReference>
<dbReference type="Proteomes" id="UP000238220">
    <property type="component" value="Unassembled WGS sequence"/>
</dbReference>
<dbReference type="InterPro" id="IPR050266">
    <property type="entry name" value="AB_hydrolase_sf"/>
</dbReference>
<dbReference type="GO" id="GO:0046464">
    <property type="term" value="P:acylglycerol catabolic process"/>
    <property type="evidence" value="ECO:0007669"/>
    <property type="project" value="TreeGrafter"/>
</dbReference>
<dbReference type="EMBL" id="PSNW01000005">
    <property type="protein sequence ID" value="PPE73907.1"/>
    <property type="molecule type" value="Genomic_DNA"/>
</dbReference>
<protein>
    <submittedName>
        <fullName evidence="2">Alpha/beta hydrolase</fullName>
    </submittedName>
</protein>
<dbReference type="InterPro" id="IPR000639">
    <property type="entry name" value="Epox_hydrolase-like"/>
</dbReference>
<proteinExistence type="predicted"/>
<dbReference type="AlphaFoldDB" id="A0A2S5TG53"/>
<keyword evidence="3" id="KW-1185">Reference proteome</keyword>
<dbReference type="Pfam" id="PF12697">
    <property type="entry name" value="Abhydrolase_6"/>
    <property type="match status" value="1"/>
</dbReference>
<dbReference type="PRINTS" id="PR00412">
    <property type="entry name" value="EPOXHYDRLASE"/>
</dbReference>
<dbReference type="Gene3D" id="3.40.50.1820">
    <property type="entry name" value="alpha/beta hydrolase"/>
    <property type="match status" value="1"/>
</dbReference>
<dbReference type="OrthoDB" id="334507at2"/>